<keyword evidence="4" id="KW-1185">Reference proteome</keyword>
<dbReference type="Proteomes" id="UP001319870">
    <property type="component" value="Unassembled WGS sequence"/>
</dbReference>
<evidence type="ECO:0000256" key="1">
    <source>
        <dbReference type="ARBA" id="ARBA00023002"/>
    </source>
</evidence>
<protein>
    <submittedName>
        <fullName evidence="3">FAD-binding oxidoreductase</fullName>
    </submittedName>
</protein>
<dbReference type="Gene3D" id="3.50.50.60">
    <property type="entry name" value="FAD/NAD(P)-binding domain"/>
    <property type="match status" value="1"/>
</dbReference>
<comment type="caution">
    <text evidence="3">The sequence shown here is derived from an EMBL/GenBank/DDBJ whole genome shotgun (WGS) entry which is preliminary data.</text>
</comment>
<gene>
    <name evidence="3" type="ORF">LEP48_16425</name>
</gene>
<evidence type="ECO:0000259" key="2">
    <source>
        <dbReference type="Pfam" id="PF01266"/>
    </source>
</evidence>
<name>A0ABS7ZMA9_9MICO</name>
<organism evidence="3 4">
    <name type="scientific">Isoptericola luteus</name>
    <dbReference type="NCBI Taxonomy" id="2879484"/>
    <lineage>
        <taxon>Bacteria</taxon>
        <taxon>Bacillati</taxon>
        <taxon>Actinomycetota</taxon>
        <taxon>Actinomycetes</taxon>
        <taxon>Micrococcales</taxon>
        <taxon>Promicromonosporaceae</taxon>
        <taxon>Isoptericola</taxon>
    </lineage>
</organism>
<dbReference type="PANTHER" id="PTHR13847:SF287">
    <property type="entry name" value="FAD-DEPENDENT OXIDOREDUCTASE DOMAIN-CONTAINING PROTEIN 1"/>
    <property type="match status" value="1"/>
</dbReference>
<dbReference type="PANTHER" id="PTHR13847">
    <property type="entry name" value="SARCOSINE DEHYDROGENASE-RELATED"/>
    <property type="match status" value="1"/>
</dbReference>
<feature type="domain" description="FAD dependent oxidoreductase" evidence="2">
    <location>
        <begin position="18"/>
        <end position="368"/>
    </location>
</feature>
<reference evidence="3 4" key="1">
    <citation type="submission" date="2021-09" db="EMBL/GenBank/DDBJ databases">
        <title>Isoptericola luteus sp. nov., a novel bacterium isolated from Harbin, the capital city of Heilongjiang province.</title>
        <authorList>
            <person name="Li J."/>
        </authorList>
    </citation>
    <scope>NUCLEOTIDE SEQUENCE [LARGE SCALE GENOMIC DNA]</scope>
    <source>
        <strain evidence="3 4">NEAU-Y5</strain>
    </source>
</reference>
<accession>A0ABS7ZMA9</accession>
<evidence type="ECO:0000313" key="4">
    <source>
        <dbReference type="Proteomes" id="UP001319870"/>
    </source>
</evidence>
<evidence type="ECO:0000313" key="3">
    <source>
        <dbReference type="EMBL" id="MCA5894920.1"/>
    </source>
</evidence>
<dbReference type="InterPro" id="IPR006076">
    <property type="entry name" value="FAD-dep_OxRdtase"/>
</dbReference>
<sequence length="403" mass="41701">MPSQDPRAVLPLPEHAGVVVVGGGVMGASVAFHLAEDGADVLLLEGGDLAGGSSGKPIGGVRAQFSEAANIELGRRSLELFEGFSRRPGADIGLRQPGYLFVLPTDDDVETFGRSVALQREHGVDARLVGLAEARRLNPYLASTGYAGAAYAPRDGWARPGVVVGGYAGAAERLGARVRTGAKVTGIEPLGTDTLVTTRRGRVRTRALVLCAGAWSRPLGELAGVDLPVDPVKRQIAFTAPVPRPAGIGPAGIPFTIDFGSTYYLHDAERPGTLLLGVADPTTPVAFDTRYDPAWEELLREVAARCTPALADAPLVGGWAGLYEMTPDHDALIGEAPAAGGARVLYACGFSGHGFLQAPAVGEAVADLYAGRAGTPAARGVDVRAFAADRFAVAAGRAEVNII</sequence>
<proteinExistence type="predicted"/>
<dbReference type="Gene3D" id="3.30.9.10">
    <property type="entry name" value="D-Amino Acid Oxidase, subunit A, domain 2"/>
    <property type="match status" value="1"/>
</dbReference>
<dbReference type="Pfam" id="PF01266">
    <property type="entry name" value="DAO"/>
    <property type="match status" value="1"/>
</dbReference>
<dbReference type="InterPro" id="IPR036188">
    <property type="entry name" value="FAD/NAD-bd_sf"/>
</dbReference>
<keyword evidence="1" id="KW-0560">Oxidoreductase</keyword>
<dbReference type="RefSeq" id="WP_225566651.1">
    <property type="nucleotide sequence ID" value="NZ_JAIXCQ010000014.1"/>
</dbReference>
<dbReference type="SUPFAM" id="SSF51905">
    <property type="entry name" value="FAD/NAD(P)-binding domain"/>
    <property type="match status" value="1"/>
</dbReference>
<dbReference type="EMBL" id="JAIXCQ010000014">
    <property type="protein sequence ID" value="MCA5894920.1"/>
    <property type="molecule type" value="Genomic_DNA"/>
</dbReference>